<sequence length="181" mass="20970">MSGYEYFETMADIGITSYGETLEKAFENAGRGLFNIMVDIDKIDNKNALGKFQIASDDLLSLLYDYLTELLILHDSEFLLLSNFKINIESVVEEQDDDNNDESDTIENSNDVMNVTNMVNMDNKDSNEKFKEYYTLDCYYFGEEYDKAKHEAKEEVKAITYHKMNISNNEGEFKINFIVDL</sequence>
<evidence type="ECO:0000256" key="1">
    <source>
        <dbReference type="ARBA" id="ARBA00007963"/>
    </source>
</evidence>
<comment type="caution">
    <text evidence="6">The sequence shown here is derived from an EMBL/GenBank/DDBJ whole genome shotgun (WGS) entry which is preliminary data.</text>
</comment>
<reference evidence="6" key="1">
    <citation type="submission" date="2021-03" db="EMBL/GenBank/DDBJ databases">
        <title>Genomic Encyclopedia of Type Strains, Phase IV (KMG-V): Genome sequencing to study the core and pangenomes of soil and plant-associated prokaryotes.</title>
        <authorList>
            <person name="Whitman W."/>
        </authorList>
    </citation>
    <scope>NUCLEOTIDE SEQUENCE</scope>
    <source>
        <strain evidence="6">C4</strain>
    </source>
</reference>
<name>A0A8J7RLV0_METVO</name>
<feature type="domain" description="Archease" evidence="5">
    <location>
        <begin position="4"/>
        <end position="89"/>
    </location>
</feature>
<evidence type="ECO:0000259" key="5">
    <source>
        <dbReference type="Pfam" id="PF01951"/>
    </source>
</evidence>
<dbReference type="Proteomes" id="UP000740329">
    <property type="component" value="Unassembled WGS sequence"/>
</dbReference>
<evidence type="ECO:0000313" key="7">
    <source>
        <dbReference type="Proteomes" id="UP000740329"/>
    </source>
</evidence>
<keyword evidence="4" id="KW-0106">Calcium</keyword>
<comment type="similarity">
    <text evidence="1">Belongs to the archease family.</text>
</comment>
<dbReference type="GO" id="GO:0008033">
    <property type="term" value="P:tRNA processing"/>
    <property type="evidence" value="ECO:0007669"/>
    <property type="project" value="UniProtKB-KW"/>
</dbReference>
<dbReference type="InterPro" id="IPR002804">
    <property type="entry name" value="Archease"/>
</dbReference>
<dbReference type="GO" id="GO:0046872">
    <property type="term" value="F:metal ion binding"/>
    <property type="evidence" value="ECO:0007669"/>
    <property type="project" value="UniProtKB-KW"/>
</dbReference>
<evidence type="ECO:0000256" key="2">
    <source>
        <dbReference type="ARBA" id="ARBA00022694"/>
    </source>
</evidence>
<dbReference type="AlphaFoldDB" id="A0A8J7RLV0"/>
<keyword evidence="2" id="KW-0819">tRNA processing</keyword>
<dbReference type="SUPFAM" id="SSF69819">
    <property type="entry name" value="MTH1598-like"/>
    <property type="match status" value="1"/>
</dbReference>
<dbReference type="InterPro" id="IPR023572">
    <property type="entry name" value="Archease_dom"/>
</dbReference>
<dbReference type="RefSeq" id="WP_209590655.1">
    <property type="nucleotide sequence ID" value="NZ_JAGGMV010000001.1"/>
</dbReference>
<dbReference type="Pfam" id="PF01951">
    <property type="entry name" value="Archease"/>
    <property type="match status" value="2"/>
</dbReference>
<dbReference type="InterPro" id="IPR036820">
    <property type="entry name" value="Archease_dom_sf"/>
</dbReference>
<feature type="domain" description="Archease" evidence="5">
    <location>
        <begin position="115"/>
        <end position="181"/>
    </location>
</feature>
<accession>A0A8J7RLV0</accession>
<organism evidence="6 7">
    <name type="scientific">Methanococcus voltae</name>
    <dbReference type="NCBI Taxonomy" id="2188"/>
    <lineage>
        <taxon>Archaea</taxon>
        <taxon>Methanobacteriati</taxon>
        <taxon>Methanobacteriota</taxon>
        <taxon>Methanomada group</taxon>
        <taxon>Methanococci</taxon>
        <taxon>Methanococcales</taxon>
        <taxon>Methanococcaceae</taxon>
        <taxon>Methanococcus</taxon>
    </lineage>
</organism>
<proteinExistence type="inferred from homology"/>
<protein>
    <submittedName>
        <fullName evidence="6">SHS2 domain-containing protein</fullName>
    </submittedName>
</protein>
<evidence type="ECO:0000313" key="6">
    <source>
        <dbReference type="EMBL" id="MBP2201201.1"/>
    </source>
</evidence>
<dbReference type="Gene3D" id="3.55.10.10">
    <property type="entry name" value="Archease domain"/>
    <property type="match status" value="1"/>
</dbReference>
<keyword evidence="3" id="KW-0479">Metal-binding</keyword>
<dbReference type="PANTHER" id="PTHR12682:SF11">
    <property type="entry name" value="PROTEIN ARCHEASE"/>
    <property type="match status" value="1"/>
</dbReference>
<evidence type="ECO:0000256" key="3">
    <source>
        <dbReference type="ARBA" id="ARBA00022723"/>
    </source>
</evidence>
<dbReference type="EMBL" id="JAGGMV010000001">
    <property type="protein sequence ID" value="MBP2201201.1"/>
    <property type="molecule type" value="Genomic_DNA"/>
</dbReference>
<evidence type="ECO:0000256" key="4">
    <source>
        <dbReference type="ARBA" id="ARBA00022837"/>
    </source>
</evidence>
<dbReference type="PANTHER" id="PTHR12682">
    <property type="entry name" value="ARCHEASE"/>
    <property type="match status" value="1"/>
</dbReference>
<gene>
    <name evidence="6" type="ORF">J3E07_000599</name>
</gene>